<comment type="caution">
    <text evidence="1">The sequence shown here is derived from an EMBL/GenBank/DDBJ whole genome shotgun (WGS) entry which is preliminary data.</text>
</comment>
<organism evidence="1 2">
    <name type="scientific">Xylaria grammica</name>
    <dbReference type="NCBI Taxonomy" id="363999"/>
    <lineage>
        <taxon>Eukaryota</taxon>
        <taxon>Fungi</taxon>
        <taxon>Dikarya</taxon>
        <taxon>Ascomycota</taxon>
        <taxon>Pezizomycotina</taxon>
        <taxon>Sordariomycetes</taxon>
        <taxon>Xylariomycetidae</taxon>
        <taxon>Xylariales</taxon>
        <taxon>Xylariaceae</taxon>
        <taxon>Xylaria</taxon>
    </lineage>
</organism>
<dbReference type="InterPro" id="IPR049756">
    <property type="entry name" value="PlcA-like_dom"/>
</dbReference>
<evidence type="ECO:0000313" key="2">
    <source>
        <dbReference type="Proteomes" id="UP000286045"/>
    </source>
</evidence>
<proteinExistence type="predicted"/>
<dbReference type="EMBL" id="RYZI01000007">
    <property type="protein sequence ID" value="RWA14555.1"/>
    <property type="molecule type" value="Genomic_DNA"/>
</dbReference>
<reference evidence="1 2" key="1">
    <citation type="submission" date="2018-12" db="EMBL/GenBank/DDBJ databases">
        <title>Draft genome sequence of Xylaria grammica IHI A82.</title>
        <authorList>
            <person name="Buettner E."/>
            <person name="Kellner H."/>
        </authorList>
    </citation>
    <scope>NUCLEOTIDE SEQUENCE [LARGE SCALE GENOMIC DNA]</scope>
    <source>
        <strain evidence="1 2">IHI A82</strain>
    </source>
</reference>
<dbReference type="STRING" id="363999.A0A439DJG7"/>
<protein>
    <submittedName>
        <fullName evidence="1">Uncharacterized protein</fullName>
    </submittedName>
</protein>
<accession>A0A439DJG7</accession>
<keyword evidence="2" id="KW-1185">Reference proteome</keyword>
<evidence type="ECO:0000313" key="1">
    <source>
        <dbReference type="EMBL" id="RWA14555.1"/>
    </source>
</evidence>
<dbReference type="Proteomes" id="UP000286045">
    <property type="component" value="Unassembled WGS sequence"/>
</dbReference>
<dbReference type="AlphaFoldDB" id="A0A439DJG7"/>
<sequence length="394" mass="42370">MSSTLLAAGQTIALQRAIEPGGIVAFYSATCNTEPSNGVSAINLVDNSGNILLHISLRPQEDVIDPSIFADVLVVASYDSLEDLVLANEHATSEARPIPLLEREEFEAAASTRATFSHGLGPTPIPEKKKKGRLGFEYAEHAFLGDAITLKLSSGGTALASDYPFKLPNGLNLTYGTINGLAGDFYGTYDPISDGAILKVLQKEVDAVNTALQHHEYPSVAYSKLPDESWEFIKITFGRKGLPGYLGLAAINWDHFGEHARTAYNTGHGVALSVAAEGDLDKAYTINAFADHFSEDSFSAGHLRTPRRELHWDKPIVNNLPIPDLCAKFMHDEDFVSLELPSVLPKRRSAKPFTPLAAISWEGGRETTSFKSGVGAVLLTCFGGAAASVVRSLL</sequence>
<name>A0A439DJG7_9PEZI</name>
<dbReference type="CDD" id="cd22893">
    <property type="entry name" value="PlcA-like"/>
    <property type="match status" value="1"/>
</dbReference>
<dbReference type="Gene3D" id="2.60.120.200">
    <property type="match status" value="1"/>
</dbReference>
<gene>
    <name evidence="1" type="ORF">EKO27_g613</name>
</gene>